<feature type="region of interest" description="Disordered" evidence="1">
    <location>
        <begin position="175"/>
        <end position="230"/>
    </location>
</feature>
<protein>
    <submittedName>
        <fullName evidence="2">Uncharacterized protein</fullName>
    </submittedName>
</protein>
<feature type="non-terminal residue" evidence="2">
    <location>
        <position position="1"/>
    </location>
</feature>
<reference evidence="2 3" key="1">
    <citation type="journal article" date="2017" name="PLoS Biol.">
        <title>The sea cucumber genome provides insights into morphological evolution and visceral regeneration.</title>
        <authorList>
            <person name="Zhang X."/>
            <person name="Sun L."/>
            <person name="Yuan J."/>
            <person name="Sun Y."/>
            <person name="Gao Y."/>
            <person name="Zhang L."/>
            <person name="Li S."/>
            <person name="Dai H."/>
            <person name="Hamel J.F."/>
            <person name="Liu C."/>
            <person name="Yu Y."/>
            <person name="Liu S."/>
            <person name="Lin W."/>
            <person name="Guo K."/>
            <person name="Jin S."/>
            <person name="Xu P."/>
            <person name="Storey K.B."/>
            <person name="Huan P."/>
            <person name="Zhang T."/>
            <person name="Zhou Y."/>
            <person name="Zhang J."/>
            <person name="Lin C."/>
            <person name="Li X."/>
            <person name="Xing L."/>
            <person name="Huo D."/>
            <person name="Sun M."/>
            <person name="Wang L."/>
            <person name="Mercier A."/>
            <person name="Li F."/>
            <person name="Yang H."/>
            <person name="Xiang J."/>
        </authorList>
    </citation>
    <scope>NUCLEOTIDE SEQUENCE [LARGE SCALE GENOMIC DNA]</scope>
    <source>
        <strain evidence="2">Shaxun</strain>
        <tissue evidence="2">Muscle</tissue>
    </source>
</reference>
<feature type="region of interest" description="Disordered" evidence="1">
    <location>
        <begin position="1030"/>
        <end position="1133"/>
    </location>
</feature>
<dbReference type="EMBL" id="MRZV01000206">
    <property type="protein sequence ID" value="PIK55663.1"/>
    <property type="molecule type" value="Genomic_DNA"/>
</dbReference>
<feature type="compositionally biased region" description="Acidic residues" evidence="1">
    <location>
        <begin position="1030"/>
        <end position="1044"/>
    </location>
</feature>
<evidence type="ECO:0000313" key="2">
    <source>
        <dbReference type="EMBL" id="PIK55663.1"/>
    </source>
</evidence>
<feature type="compositionally biased region" description="Polar residues" evidence="1">
    <location>
        <begin position="1100"/>
        <end position="1112"/>
    </location>
</feature>
<comment type="caution">
    <text evidence="2">The sequence shown here is derived from an EMBL/GenBank/DDBJ whole genome shotgun (WGS) entry which is preliminary data.</text>
</comment>
<organism evidence="2 3">
    <name type="scientific">Stichopus japonicus</name>
    <name type="common">Sea cucumber</name>
    <dbReference type="NCBI Taxonomy" id="307972"/>
    <lineage>
        <taxon>Eukaryota</taxon>
        <taxon>Metazoa</taxon>
        <taxon>Echinodermata</taxon>
        <taxon>Eleutherozoa</taxon>
        <taxon>Echinozoa</taxon>
        <taxon>Holothuroidea</taxon>
        <taxon>Aspidochirotacea</taxon>
        <taxon>Aspidochirotida</taxon>
        <taxon>Stichopodidae</taxon>
        <taxon>Apostichopus</taxon>
    </lineage>
</organism>
<feature type="compositionally biased region" description="Basic and acidic residues" evidence="1">
    <location>
        <begin position="1047"/>
        <end position="1079"/>
    </location>
</feature>
<dbReference type="AlphaFoldDB" id="A0A2G8L5Y3"/>
<gene>
    <name evidence="2" type="ORF">BSL78_07434</name>
</gene>
<feature type="compositionally biased region" description="Polar residues" evidence="1">
    <location>
        <begin position="58"/>
        <end position="74"/>
    </location>
</feature>
<feature type="compositionally biased region" description="Polar residues" evidence="1">
    <location>
        <begin position="306"/>
        <end position="315"/>
    </location>
</feature>
<feature type="region of interest" description="Disordered" evidence="1">
    <location>
        <begin position="269"/>
        <end position="411"/>
    </location>
</feature>
<feature type="compositionally biased region" description="Basic and acidic residues" evidence="1">
    <location>
        <begin position="329"/>
        <end position="361"/>
    </location>
</feature>
<feature type="compositionally biased region" description="Basic and acidic residues" evidence="1">
    <location>
        <begin position="1089"/>
        <end position="1099"/>
    </location>
</feature>
<feature type="compositionally biased region" description="Basic residues" evidence="1">
    <location>
        <begin position="217"/>
        <end position="228"/>
    </location>
</feature>
<keyword evidence="3" id="KW-1185">Reference proteome</keyword>
<accession>A0A2G8L5Y3</accession>
<feature type="compositionally biased region" description="Basic residues" evidence="1">
    <location>
        <begin position="283"/>
        <end position="301"/>
    </location>
</feature>
<dbReference type="Proteomes" id="UP000230750">
    <property type="component" value="Unassembled WGS sequence"/>
</dbReference>
<dbReference type="PANTHER" id="PTHR33480:SF1">
    <property type="entry name" value="TYR RECOMBINASE DOMAIN-CONTAINING PROTEIN"/>
    <property type="match status" value="1"/>
</dbReference>
<dbReference type="OrthoDB" id="7698383at2759"/>
<sequence length="1200" mass="137278">TVPESSFSEMSDVIPHRVDNRVRKKVNSHMKHTNIAQETLMVMNNREFASVDRESSYDENTTPKCSPSRKNNNEIPDEEVELISTSQNSSKGVKISPRSSAKKALRDKKSTFNFEIWKHSPRTLGKHYTKKQQKISKSKKVAKIFEEISRTSSSSESPPEKRTCKKVSKCKQFLKHGRQRKPMRMKESGKCSKYKARDVSSEHREVQSSYAEAKSSRGVHPKSSKSNRIRKELFERKTAVKKKKFEDTLDISSDHEATDKLSESIEDARLHAEVQPSRCKSQGSKKRKRARKEPIRFRQKAAVKSANFSPMMNESNDLEATANSSESSEDTRIYAKEQTSRFKSKESSKGKMIRKKLEQFKRKAAVKNMKSPNRLGESSNLEATDESCESSGDYSSHAEMQPSKGVSCEHSKNIGIKKTDRYSKGKTAVKNKKPVDSDIESTDLISSESSEDESSNWGVQTVNMCNDKRVWDKKDCCFFCGKLDFKIARHWSIWHKDELLVKKVENLPKLTKERTQKIAELRNKGNLKHNLNVWATGKGQIVPRKRPSYNENSSHYLPCEFCSGSFTRKWLSMHQKKCSKKHGREMQRRVQSAAKMMIPEVAAKQQISESLRIKVLSRMISDEISLEVKKDSDILIYGSRLLRNHPEEHQALLVSQKMRDMAKLVIAARERDSSITGIRQCIDNAKFDTVVASVRAVAGYSSQLESYEVPSYARNIGFEIDKVIAQLCSEALKSSDNSLADKVKSFKDIKLASWSHEVTNVAHHTLKKRKRNRPNLIPVAEDLKKLSNYLKSYGSACEEALRKGPVETKNWQELCQATLASVSLFNKRRSGETERLLLEDYKKACDQNEDVPQEVFESFSELEKALVLKLQRIEVRGKRDRTVAILLTTEMVSRIDLLNETREEAGVNTTENPYVFARAYFGSPFAAKVSECYQKFSKACGAENPESIRSTKLRKHIAIMSQLLCLKENELDLLAGYMGHDIRIHREFYRLTENTLQLAKVSKLLIMMERGIASDYKGKSLEEIDFAFDESDDACDNDEEDDNDTIIAHDERDQNEKEEEMHAFDTEEEGDLQKDKEETQVTSMVDSSEASRQDVHEKPQTVTSMADSSSCTPDVRKKPQTGKRKLQRNYASRKPWKPEEKKCVLAFFKDAIYSGTTPNRAMCELAKEECEILQDRSWSQIKDFVVAERKRTLKKVQNQE</sequence>
<feature type="compositionally biased region" description="Basic and acidic residues" evidence="1">
    <location>
        <begin position="184"/>
        <end position="206"/>
    </location>
</feature>
<name>A0A2G8L5Y3_STIJA</name>
<dbReference type="PANTHER" id="PTHR33480">
    <property type="entry name" value="SET DOMAIN-CONTAINING PROTEIN-RELATED"/>
    <property type="match status" value="1"/>
</dbReference>
<proteinExistence type="predicted"/>
<feature type="region of interest" description="Disordered" evidence="1">
    <location>
        <begin position="50"/>
        <end position="105"/>
    </location>
</feature>
<feature type="compositionally biased region" description="Basic residues" evidence="1">
    <location>
        <begin position="1118"/>
        <end position="1127"/>
    </location>
</feature>
<evidence type="ECO:0000256" key="1">
    <source>
        <dbReference type="SAM" id="MobiDB-lite"/>
    </source>
</evidence>
<evidence type="ECO:0000313" key="3">
    <source>
        <dbReference type="Proteomes" id="UP000230750"/>
    </source>
</evidence>
<feature type="region of interest" description="Disordered" evidence="1">
    <location>
        <begin position="423"/>
        <end position="453"/>
    </location>
</feature>